<dbReference type="RefSeq" id="XP_047756825.1">
    <property type="nucleotide sequence ID" value="XM_047899241.1"/>
</dbReference>
<comment type="pathway">
    <text evidence="1">Mycotoxin biosynthesis.</text>
</comment>
<protein>
    <submittedName>
        <fullName evidence="5">Oxidase ustYa</fullName>
    </submittedName>
</protein>
<sequence>MLAQIHPPTARRLVRLLGFRAKHSQEDDSVEHEGFVEKEDDTLEAAYRLLERRYRTLKYVVSTIAILSTIVVLLLAALHVQRYPLRHESNHFVPNLPWSTTIFERDDLFANPSSPESDNAWGSMMPVSQVTRATFLAITNTIQPGDGFILIKDREKYDLPPGKSDRHGDVYDTSLFHQLHCLRHIRTFLYTMKAAIDKNATATVWDAVLEPQEDHVSHCFDYLRQGLMCNGDLTLEWPRTEPDGRRFAVDGWGVEHQCRSWESIVSFMKENSVMPWS</sequence>
<dbReference type="GeneID" id="71979971"/>
<keyword evidence="2" id="KW-0560">Oxidoreductase</keyword>
<evidence type="ECO:0000256" key="4">
    <source>
        <dbReference type="SAM" id="Phobius"/>
    </source>
</evidence>
<dbReference type="AlphaFoldDB" id="A0A9Q8L846"/>
<keyword evidence="6" id="KW-1185">Reference proteome</keyword>
<reference evidence="5" key="2">
    <citation type="journal article" date="2022" name="Microb. Genom.">
        <title>A chromosome-scale genome assembly of the tomato pathogen Cladosporium fulvum reveals a compartmentalized genome architecture and the presence of a dispensable chromosome.</title>
        <authorList>
            <person name="Zaccaron A.Z."/>
            <person name="Chen L.H."/>
            <person name="Samaras A."/>
            <person name="Stergiopoulos I."/>
        </authorList>
    </citation>
    <scope>NUCLEOTIDE SEQUENCE</scope>
    <source>
        <strain evidence="5">Race5_Kim</strain>
    </source>
</reference>
<dbReference type="PANTHER" id="PTHR33365">
    <property type="entry name" value="YALI0B05434P"/>
    <property type="match status" value="1"/>
</dbReference>
<gene>
    <name evidence="5" type="ORF">CLAFUR5_00093</name>
</gene>
<evidence type="ECO:0000256" key="3">
    <source>
        <dbReference type="ARBA" id="ARBA00035112"/>
    </source>
</evidence>
<comment type="similarity">
    <text evidence="3">Belongs to the ustYa family.</text>
</comment>
<evidence type="ECO:0000313" key="5">
    <source>
        <dbReference type="EMBL" id="UJO12459.1"/>
    </source>
</evidence>
<name>A0A9Q8L846_PASFU</name>
<proteinExistence type="inferred from homology"/>
<accession>A0A9Q8L846</accession>
<keyword evidence="4" id="KW-0812">Transmembrane</keyword>
<reference evidence="5" key="1">
    <citation type="submission" date="2021-12" db="EMBL/GenBank/DDBJ databases">
        <authorList>
            <person name="Zaccaron A."/>
            <person name="Stergiopoulos I."/>
        </authorList>
    </citation>
    <scope>NUCLEOTIDE SEQUENCE</scope>
    <source>
        <strain evidence="5">Race5_Kim</strain>
    </source>
</reference>
<dbReference type="PANTHER" id="PTHR33365:SF11">
    <property type="entry name" value="TAT PATHWAY SIGNAL SEQUENCE"/>
    <property type="match status" value="1"/>
</dbReference>
<feature type="transmembrane region" description="Helical" evidence="4">
    <location>
        <begin position="57"/>
        <end position="80"/>
    </location>
</feature>
<evidence type="ECO:0000313" key="6">
    <source>
        <dbReference type="Proteomes" id="UP000756132"/>
    </source>
</evidence>
<dbReference type="InterPro" id="IPR021765">
    <property type="entry name" value="UstYa-like"/>
</dbReference>
<keyword evidence="4" id="KW-1133">Transmembrane helix</keyword>
<dbReference type="OrthoDB" id="3687641at2759"/>
<keyword evidence="4" id="KW-0472">Membrane</keyword>
<dbReference type="KEGG" id="ffu:CLAFUR5_00093"/>
<evidence type="ECO:0000256" key="2">
    <source>
        <dbReference type="ARBA" id="ARBA00023002"/>
    </source>
</evidence>
<dbReference type="Pfam" id="PF11807">
    <property type="entry name" value="UstYa"/>
    <property type="match status" value="1"/>
</dbReference>
<evidence type="ECO:0000256" key="1">
    <source>
        <dbReference type="ARBA" id="ARBA00004685"/>
    </source>
</evidence>
<organism evidence="5 6">
    <name type="scientific">Passalora fulva</name>
    <name type="common">Tomato leaf mold</name>
    <name type="synonym">Cladosporium fulvum</name>
    <dbReference type="NCBI Taxonomy" id="5499"/>
    <lineage>
        <taxon>Eukaryota</taxon>
        <taxon>Fungi</taxon>
        <taxon>Dikarya</taxon>
        <taxon>Ascomycota</taxon>
        <taxon>Pezizomycotina</taxon>
        <taxon>Dothideomycetes</taxon>
        <taxon>Dothideomycetidae</taxon>
        <taxon>Mycosphaerellales</taxon>
        <taxon>Mycosphaerellaceae</taxon>
        <taxon>Fulvia</taxon>
    </lineage>
</organism>
<dbReference type="EMBL" id="CP090163">
    <property type="protein sequence ID" value="UJO12459.1"/>
    <property type="molecule type" value="Genomic_DNA"/>
</dbReference>
<dbReference type="Proteomes" id="UP000756132">
    <property type="component" value="Chromosome 1"/>
</dbReference>
<dbReference type="GO" id="GO:0016491">
    <property type="term" value="F:oxidoreductase activity"/>
    <property type="evidence" value="ECO:0007669"/>
    <property type="project" value="UniProtKB-KW"/>
</dbReference>
<dbReference type="GO" id="GO:0043386">
    <property type="term" value="P:mycotoxin biosynthetic process"/>
    <property type="evidence" value="ECO:0007669"/>
    <property type="project" value="InterPro"/>
</dbReference>